<dbReference type="Gene3D" id="1.20.1260.10">
    <property type="match status" value="1"/>
</dbReference>
<feature type="signal peptide" evidence="1">
    <location>
        <begin position="1"/>
        <end position="20"/>
    </location>
</feature>
<evidence type="ECO:0000313" key="3">
    <source>
        <dbReference type="EMBL" id="MFC5827003.1"/>
    </source>
</evidence>
<evidence type="ECO:0000259" key="2">
    <source>
        <dbReference type="Pfam" id="PF03713"/>
    </source>
</evidence>
<gene>
    <name evidence="3" type="ORF">ACFPZ3_24285</name>
</gene>
<comment type="caution">
    <text evidence="3">The sequence shown here is derived from an EMBL/GenBank/DDBJ whole genome shotgun (WGS) entry which is preliminary data.</text>
</comment>
<evidence type="ECO:0000313" key="4">
    <source>
        <dbReference type="Proteomes" id="UP001596058"/>
    </source>
</evidence>
<protein>
    <submittedName>
        <fullName evidence="3">DUF305 domain-containing protein</fullName>
    </submittedName>
</protein>
<dbReference type="Pfam" id="PF03713">
    <property type="entry name" value="DUF305"/>
    <property type="match status" value="1"/>
</dbReference>
<proteinExistence type="predicted"/>
<organism evidence="3 4">
    <name type="scientific">Nonomuraea insulae</name>
    <dbReference type="NCBI Taxonomy" id="1616787"/>
    <lineage>
        <taxon>Bacteria</taxon>
        <taxon>Bacillati</taxon>
        <taxon>Actinomycetota</taxon>
        <taxon>Actinomycetes</taxon>
        <taxon>Streptosporangiales</taxon>
        <taxon>Streptosporangiaceae</taxon>
        <taxon>Nonomuraea</taxon>
    </lineage>
</organism>
<dbReference type="EMBL" id="JBHSPA010000027">
    <property type="protein sequence ID" value="MFC5827003.1"/>
    <property type="molecule type" value="Genomic_DNA"/>
</dbReference>
<dbReference type="PANTHER" id="PTHR36933">
    <property type="entry name" value="SLL0788 PROTEIN"/>
    <property type="match status" value="1"/>
</dbReference>
<reference evidence="4" key="1">
    <citation type="journal article" date="2019" name="Int. J. Syst. Evol. Microbiol.">
        <title>The Global Catalogue of Microorganisms (GCM) 10K type strain sequencing project: providing services to taxonomists for standard genome sequencing and annotation.</title>
        <authorList>
            <consortium name="The Broad Institute Genomics Platform"/>
            <consortium name="The Broad Institute Genome Sequencing Center for Infectious Disease"/>
            <person name="Wu L."/>
            <person name="Ma J."/>
        </authorList>
    </citation>
    <scope>NUCLEOTIDE SEQUENCE [LARGE SCALE GENOMIC DNA]</scope>
    <source>
        <strain evidence="4">CCUG 53903</strain>
    </source>
</reference>
<dbReference type="InterPro" id="IPR005183">
    <property type="entry name" value="DUF305_CopM-like"/>
</dbReference>
<feature type="domain" description="DUF305" evidence="2">
    <location>
        <begin position="31"/>
        <end position="94"/>
    </location>
</feature>
<dbReference type="PANTHER" id="PTHR36933:SF1">
    <property type="entry name" value="SLL0788 PROTEIN"/>
    <property type="match status" value="1"/>
</dbReference>
<keyword evidence="4" id="KW-1185">Reference proteome</keyword>
<name>A0ABW1CQ41_9ACTN</name>
<dbReference type="InterPro" id="IPR012347">
    <property type="entry name" value="Ferritin-like"/>
</dbReference>
<dbReference type="Proteomes" id="UP001596058">
    <property type="component" value="Unassembled WGS sequence"/>
</dbReference>
<dbReference type="RefSeq" id="WP_379516505.1">
    <property type="nucleotide sequence ID" value="NZ_JBHSPA010000027.1"/>
</dbReference>
<sequence>MTVAVALLGLLAAVSGCSAAADTSAGYNEADVRFSQQMIAHHRQTIHLAELATERGGSAYVRELSAKIIPGEQADIQKMSGWLKSWQQAVPAEEAAEEVISCGPGPGSTGGG</sequence>
<accession>A0ABW1CQ41</accession>
<evidence type="ECO:0000256" key="1">
    <source>
        <dbReference type="SAM" id="SignalP"/>
    </source>
</evidence>
<feature type="chain" id="PRO_5046242632" evidence="1">
    <location>
        <begin position="21"/>
        <end position="112"/>
    </location>
</feature>
<keyword evidence="1" id="KW-0732">Signal</keyword>